<dbReference type="EMBL" id="QUSK01000037">
    <property type="protein sequence ID" value="RGD72878.1"/>
    <property type="molecule type" value="Genomic_DNA"/>
</dbReference>
<organism evidence="3 4">
    <name type="scientific">Faecalicoccus pleomorphus</name>
    <dbReference type="NCBI Taxonomy" id="1323"/>
    <lineage>
        <taxon>Bacteria</taxon>
        <taxon>Bacillati</taxon>
        <taxon>Bacillota</taxon>
        <taxon>Erysipelotrichia</taxon>
        <taxon>Erysipelotrichales</taxon>
        <taxon>Erysipelotrichaceae</taxon>
        <taxon>Faecalicoccus</taxon>
    </lineage>
</organism>
<protein>
    <submittedName>
        <fullName evidence="2 3">Relaxase/mobilization nuclease</fullName>
    </submittedName>
</protein>
<proteinExistence type="predicted"/>
<comment type="caution">
    <text evidence="3">The sequence shown here is derived from an EMBL/GenBank/DDBJ whole genome shotgun (WGS) entry which is preliminary data.</text>
</comment>
<name>A0A3E3DW19_9FIRM</name>
<evidence type="ECO:0000259" key="1">
    <source>
        <dbReference type="Pfam" id="PF03432"/>
    </source>
</evidence>
<dbReference type="Pfam" id="PF03432">
    <property type="entry name" value="Relaxase"/>
    <property type="match status" value="1"/>
</dbReference>
<dbReference type="AlphaFoldDB" id="A0A3E3DW19"/>
<evidence type="ECO:0000313" key="2">
    <source>
        <dbReference type="EMBL" id="MDB7982299.1"/>
    </source>
</evidence>
<gene>
    <name evidence="3" type="ORF">DXC78_12015</name>
    <name evidence="2" type="ORF">PND82_05650</name>
</gene>
<evidence type="ECO:0000313" key="3">
    <source>
        <dbReference type="EMBL" id="RGD72878.1"/>
    </source>
</evidence>
<dbReference type="InterPro" id="IPR005094">
    <property type="entry name" value="Endonuclease_MobA/VirD2"/>
</dbReference>
<sequence>MATTKLWKIKGWIGKVLLYAEDPKKTETPIVLEEPSESTDTQALEDVIHYAMRLENTEDAMPQDRLVTGINCLPETARDEMQAVKIRFGKNDGIMAFHGYQSFAEGEVTSHMAHEIGIQLASELWGDHFQVLVATHIDKPTHIHNHFVINSVSFIDGYRYNHCRASYQAMRDTSDRLCLEYGLSVVEPKGWNSTKPYAQWLAEKQGQSSIDFIRQEIDEVIADSMTDKQFFYKLKQKGYMIKMGKDITVRPLWRDRGIKLERHFGSAYSYEGICQRLMDNLSISKSKPETSIPHFKLTAPLSRYRRYTGLSARFLIYTCRVQNSAQAKPLSDAQIEFIYKEDLYKLRQISQEARLLCTHHIETSEQLFSFQDKAQRILERRLQARRHLRYQLRAKHRSPTEKETIHEQIQHLNVDIYRLRKEVELCEDIARRSEVIHKKLEITYQEQQKRKEVKQDEHRRRNR</sequence>
<dbReference type="Proteomes" id="UP000260721">
    <property type="component" value="Unassembled WGS sequence"/>
</dbReference>
<dbReference type="Proteomes" id="UP001212981">
    <property type="component" value="Unassembled WGS sequence"/>
</dbReference>
<dbReference type="EMBL" id="JAQLXO010000007">
    <property type="protein sequence ID" value="MDB7982299.1"/>
    <property type="molecule type" value="Genomic_DNA"/>
</dbReference>
<evidence type="ECO:0000313" key="4">
    <source>
        <dbReference type="Proteomes" id="UP000260721"/>
    </source>
</evidence>
<feature type="domain" description="MobA/VirD2-like nuclease" evidence="1">
    <location>
        <begin position="63"/>
        <end position="183"/>
    </location>
</feature>
<reference evidence="2" key="2">
    <citation type="submission" date="2023-01" db="EMBL/GenBank/DDBJ databases">
        <title>Human gut microbiome strain richness.</title>
        <authorList>
            <person name="Chen-Liaw A."/>
        </authorList>
    </citation>
    <scope>NUCLEOTIDE SEQUENCE</scope>
    <source>
        <strain evidence="2">D8_m1001271B151109d0_201107</strain>
    </source>
</reference>
<dbReference type="RefSeq" id="WP_117447240.1">
    <property type="nucleotide sequence ID" value="NZ_JAQLXO010000007.1"/>
</dbReference>
<reference evidence="3 4" key="1">
    <citation type="submission" date="2018-08" db="EMBL/GenBank/DDBJ databases">
        <title>A genome reference for cultivated species of the human gut microbiota.</title>
        <authorList>
            <person name="Zou Y."/>
            <person name="Xue W."/>
            <person name="Luo G."/>
        </authorList>
    </citation>
    <scope>NUCLEOTIDE SEQUENCE [LARGE SCALE GENOMIC DNA]</scope>
    <source>
        <strain evidence="3 4">TF08-11</strain>
    </source>
</reference>
<accession>A0A3E3DW19</accession>